<dbReference type="PANTHER" id="PTHR10887:SF495">
    <property type="entry name" value="HELICASE SENATAXIN ISOFORM X1-RELATED"/>
    <property type="match status" value="1"/>
</dbReference>
<name>A0A0D3J1T2_EMIH1</name>
<sequence length="393" mass="41113">MWHGPNSDGKIGVELAGGGSARALPSSARYYHALRGPNAGDTLATLAFRLNAEQAEVCRRVAGWFEPSAAAAPEGAAAPSPPSPVVLVLIDHGEGDALLRIGSARRIARRVLPRSTHGRLAKSDEAAIRSELQAALQHASPAERPGLVAALEELTSGRMAARARAVRAYPILGATCCATRLPVLEGVRVAVTLLDECSQMSEPSSLLPIARLGAARLLCGAEREVVLVSTCRTQSLGFVAAPRRLNVMLTRARSGRRRHLLVVGSSSALLTDGRWAAILDAAQPLPDSCARGEPLPPTDAFHEVMRAAEEAEEGGRGASTTSGAGLTSGQRALYSCDGGASSMEVTVIALHHDDPEGMYATIRLPDGRERHTEASRLLPPPAAAGARAESAGW</sequence>
<feature type="compositionally biased region" description="Low complexity" evidence="1">
    <location>
        <begin position="383"/>
        <end position="393"/>
    </location>
</feature>
<dbReference type="InterPro" id="IPR045055">
    <property type="entry name" value="DNA2/NAM7-like"/>
</dbReference>
<keyword evidence="4" id="KW-1185">Reference proteome</keyword>
<reference evidence="4" key="1">
    <citation type="journal article" date="2013" name="Nature">
        <title>Pan genome of the phytoplankton Emiliania underpins its global distribution.</title>
        <authorList>
            <person name="Read B.A."/>
            <person name="Kegel J."/>
            <person name="Klute M.J."/>
            <person name="Kuo A."/>
            <person name="Lefebvre S.C."/>
            <person name="Maumus F."/>
            <person name="Mayer C."/>
            <person name="Miller J."/>
            <person name="Monier A."/>
            <person name="Salamov A."/>
            <person name="Young J."/>
            <person name="Aguilar M."/>
            <person name="Claverie J.M."/>
            <person name="Frickenhaus S."/>
            <person name="Gonzalez K."/>
            <person name="Herman E.K."/>
            <person name="Lin Y.C."/>
            <person name="Napier J."/>
            <person name="Ogata H."/>
            <person name="Sarno A.F."/>
            <person name="Shmutz J."/>
            <person name="Schroeder D."/>
            <person name="de Vargas C."/>
            <person name="Verret F."/>
            <person name="von Dassow P."/>
            <person name="Valentin K."/>
            <person name="Van de Peer Y."/>
            <person name="Wheeler G."/>
            <person name="Dacks J.B."/>
            <person name="Delwiche C.F."/>
            <person name="Dyhrman S.T."/>
            <person name="Glockner G."/>
            <person name="John U."/>
            <person name="Richards T."/>
            <person name="Worden A.Z."/>
            <person name="Zhang X."/>
            <person name="Grigoriev I.V."/>
            <person name="Allen A.E."/>
            <person name="Bidle K."/>
            <person name="Borodovsky M."/>
            <person name="Bowler C."/>
            <person name="Brownlee C."/>
            <person name="Cock J.M."/>
            <person name="Elias M."/>
            <person name="Gladyshev V.N."/>
            <person name="Groth M."/>
            <person name="Guda C."/>
            <person name="Hadaegh A."/>
            <person name="Iglesias-Rodriguez M.D."/>
            <person name="Jenkins J."/>
            <person name="Jones B.M."/>
            <person name="Lawson T."/>
            <person name="Leese F."/>
            <person name="Lindquist E."/>
            <person name="Lobanov A."/>
            <person name="Lomsadze A."/>
            <person name="Malik S.B."/>
            <person name="Marsh M.E."/>
            <person name="Mackinder L."/>
            <person name="Mock T."/>
            <person name="Mueller-Roeber B."/>
            <person name="Pagarete A."/>
            <person name="Parker M."/>
            <person name="Probert I."/>
            <person name="Quesneville H."/>
            <person name="Raines C."/>
            <person name="Rensing S.A."/>
            <person name="Riano-Pachon D.M."/>
            <person name="Richier S."/>
            <person name="Rokitta S."/>
            <person name="Shiraiwa Y."/>
            <person name="Soanes D.M."/>
            <person name="van der Giezen M."/>
            <person name="Wahlund T.M."/>
            <person name="Williams B."/>
            <person name="Wilson W."/>
            <person name="Wolfe G."/>
            <person name="Wurch L.L."/>
        </authorList>
    </citation>
    <scope>NUCLEOTIDE SEQUENCE</scope>
</reference>
<dbReference type="STRING" id="2903.R1C5M2"/>
<organism evidence="3 4">
    <name type="scientific">Emiliania huxleyi (strain CCMP1516)</name>
    <dbReference type="NCBI Taxonomy" id="280463"/>
    <lineage>
        <taxon>Eukaryota</taxon>
        <taxon>Haptista</taxon>
        <taxon>Haptophyta</taxon>
        <taxon>Prymnesiophyceae</taxon>
        <taxon>Isochrysidales</taxon>
        <taxon>Noelaerhabdaceae</taxon>
        <taxon>Emiliania</taxon>
    </lineage>
</organism>
<evidence type="ECO:0000259" key="2">
    <source>
        <dbReference type="Pfam" id="PF13087"/>
    </source>
</evidence>
<accession>A0A0D3J1T2</accession>
<evidence type="ECO:0000313" key="3">
    <source>
        <dbReference type="EnsemblProtists" id="EOD17467"/>
    </source>
</evidence>
<dbReference type="Pfam" id="PF13087">
    <property type="entry name" value="AAA_12"/>
    <property type="match status" value="1"/>
</dbReference>
<feature type="domain" description="DNA2/NAM7 helicase-like C-terminal" evidence="2">
    <location>
        <begin position="220"/>
        <end position="266"/>
    </location>
</feature>
<feature type="region of interest" description="Disordered" evidence="1">
    <location>
        <begin position="370"/>
        <end position="393"/>
    </location>
</feature>
<proteinExistence type="predicted"/>
<dbReference type="Gene3D" id="3.40.50.300">
    <property type="entry name" value="P-loop containing nucleotide triphosphate hydrolases"/>
    <property type="match status" value="1"/>
</dbReference>
<dbReference type="AlphaFoldDB" id="A0A0D3J1T2"/>
<protein>
    <recommendedName>
        <fullName evidence="2">DNA2/NAM7 helicase-like C-terminal domain-containing protein</fullName>
    </recommendedName>
</protein>
<evidence type="ECO:0000313" key="4">
    <source>
        <dbReference type="Proteomes" id="UP000013827"/>
    </source>
</evidence>
<dbReference type="InterPro" id="IPR027417">
    <property type="entry name" value="P-loop_NTPase"/>
</dbReference>
<dbReference type="GeneID" id="17263617"/>
<dbReference type="PANTHER" id="PTHR10887">
    <property type="entry name" value="DNA2/NAM7 HELICASE FAMILY"/>
    <property type="match status" value="1"/>
</dbReference>
<reference evidence="3" key="2">
    <citation type="submission" date="2024-10" db="UniProtKB">
        <authorList>
            <consortium name="EnsemblProtists"/>
        </authorList>
    </citation>
    <scope>IDENTIFICATION</scope>
</reference>
<dbReference type="HOGENOM" id="CLU_702908_0_0_1"/>
<dbReference type="EnsemblProtists" id="EOD17467">
    <property type="protein sequence ID" value="EOD17467"/>
    <property type="gene ID" value="EMIHUDRAFT_210208"/>
</dbReference>
<dbReference type="Proteomes" id="UP000013827">
    <property type="component" value="Unassembled WGS sequence"/>
</dbReference>
<feature type="region of interest" description="Disordered" evidence="1">
    <location>
        <begin position="308"/>
        <end position="329"/>
    </location>
</feature>
<dbReference type="KEGG" id="ehx:EMIHUDRAFT_210208"/>
<feature type="compositionally biased region" description="Low complexity" evidence="1">
    <location>
        <begin position="318"/>
        <end position="329"/>
    </location>
</feature>
<dbReference type="InterPro" id="IPR041679">
    <property type="entry name" value="DNA2/NAM7-like_C"/>
</dbReference>
<evidence type="ECO:0000256" key="1">
    <source>
        <dbReference type="SAM" id="MobiDB-lite"/>
    </source>
</evidence>
<dbReference type="PaxDb" id="2903-EOD17467"/>
<dbReference type="RefSeq" id="XP_005769896.1">
    <property type="nucleotide sequence ID" value="XM_005769839.1"/>
</dbReference>